<proteinExistence type="predicted"/>
<keyword evidence="2" id="KW-1185">Reference proteome</keyword>
<protein>
    <submittedName>
        <fullName evidence="1">Uncharacterized protein</fullName>
    </submittedName>
</protein>
<dbReference type="EMBL" id="CM042048">
    <property type="protein sequence ID" value="KAI3759159.1"/>
    <property type="molecule type" value="Genomic_DNA"/>
</dbReference>
<reference evidence="1 2" key="2">
    <citation type="journal article" date="2022" name="Mol. Ecol. Resour.">
        <title>The genomes of chicory, endive, great burdock and yacon provide insights into Asteraceae paleo-polyploidization history and plant inulin production.</title>
        <authorList>
            <person name="Fan W."/>
            <person name="Wang S."/>
            <person name="Wang H."/>
            <person name="Wang A."/>
            <person name="Jiang F."/>
            <person name="Liu H."/>
            <person name="Zhao H."/>
            <person name="Xu D."/>
            <person name="Zhang Y."/>
        </authorList>
    </citation>
    <scope>NUCLEOTIDE SEQUENCE [LARGE SCALE GENOMIC DNA]</scope>
    <source>
        <strain evidence="2">cv. Niubang</strain>
    </source>
</reference>
<dbReference type="Proteomes" id="UP001055879">
    <property type="component" value="Linkage Group LG02"/>
</dbReference>
<comment type="caution">
    <text evidence="1">The sequence shown here is derived from an EMBL/GenBank/DDBJ whole genome shotgun (WGS) entry which is preliminary data.</text>
</comment>
<reference evidence="2" key="1">
    <citation type="journal article" date="2022" name="Mol. Ecol. Resour.">
        <title>The genomes of chicory, endive, great burdock and yacon provide insights into Asteraceae palaeo-polyploidization history and plant inulin production.</title>
        <authorList>
            <person name="Fan W."/>
            <person name="Wang S."/>
            <person name="Wang H."/>
            <person name="Wang A."/>
            <person name="Jiang F."/>
            <person name="Liu H."/>
            <person name="Zhao H."/>
            <person name="Xu D."/>
            <person name="Zhang Y."/>
        </authorList>
    </citation>
    <scope>NUCLEOTIDE SEQUENCE [LARGE SCALE GENOMIC DNA]</scope>
    <source>
        <strain evidence="2">cv. Niubang</strain>
    </source>
</reference>
<name>A0ACB9EJI3_ARCLA</name>
<sequence>MASSSGNSSQIHNSGSEEDLVDQRKRKRMQSNRESARRSRVRKQKHLDDLTDQINQMKKDNAQILTTINVTTQQFVQVEAENSVIRAQMGELSQRLDYLNEIINLINCSTTNHCTNGLFEFEQPDFMNNPWNLMYLNQQPIMASAAEIDGGLEVENIGDNENGNRNGQSRIVAGKFVGEGDWRPSSPENEIGEPSFFLSYPYDSRSMEHKIEKLENPPSPSGVHPSSLRCSFGTLPSTDAHPSSLRLSSLIRNPSITPLAFIPPSILRFASLSLLPA</sequence>
<organism evidence="1 2">
    <name type="scientific">Arctium lappa</name>
    <name type="common">Greater burdock</name>
    <name type="synonym">Lappa major</name>
    <dbReference type="NCBI Taxonomy" id="4217"/>
    <lineage>
        <taxon>Eukaryota</taxon>
        <taxon>Viridiplantae</taxon>
        <taxon>Streptophyta</taxon>
        <taxon>Embryophyta</taxon>
        <taxon>Tracheophyta</taxon>
        <taxon>Spermatophyta</taxon>
        <taxon>Magnoliopsida</taxon>
        <taxon>eudicotyledons</taxon>
        <taxon>Gunneridae</taxon>
        <taxon>Pentapetalae</taxon>
        <taxon>asterids</taxon>
        <taxon>campanulids</taxon>
        <taxon>Asterales</taxon>
        <taxon>Asteraceae</taxon>
        <taxon>Carduoideae</taxon>
        <taxon>Cardueae</taxon>
        <taxon>Arctiinae</taxon>
        <taxon>Arctium</taxon>
    </lineage>
</organism>
<gene>
    <name evidence="1" type="ORF">L6452_06742</name>
</gene>
<evidence type="ECO:0000313" key="1">
    <source>
        <dbReference type="EMBL" id="KAI3759159.1"/>
    </source>
</evidence>
<accession>A0ACB9EJI3</accession>
<evidence type="ECO:0000313" key="2">
    <source>
        <dbReference type="Proteomes" id="UP001055879"/>
    </source>
</evidence>